<dbReference type="Gene3D" id="1.10.1380.10">
    <property type="entry name" value="Neutral endopeptidase , domain2"/>
    <property type="match status" value="1"/>
</dbReference>
<dbReference type="InterPro" id="IPR018497">
    <property type="entry name" value="Peptidase_M13_C"/>
</dbReference>
<dbReference type="PANTHER" id="PTHR11733:SF167">
    <property type="entry name" value="FI17812P1-RELATED"/>
    <property type="match status" value="1"/>
</dbReference>
<feature type="domain" description="Peptidase M13 C-terminal" evidence="10">
    <location>
        <begin position="606"/>
        <end position="799"/>
    </location>
</feature>
<dbReference type="AlphaFoldDB" id="A0A8H6CJ01"/>
<dbReference type="InterPro" id="IPR008753">
    <property type="entry name" value="Peptidase_M13_N"/>
</dbReference>
<dbReference type="CDD" id="cd08662">
    <property type="entry name" value="M13"/>
    <property type="match status" value="1"/>
</dbReference>
<evidence type="ECO:0000256" key="4">
    <source>
        <dbReference type="ARBA" id="ARBA00022723"/>
    </source>
</evidence>
<accession>A0A8H6CJ01</accession>
<keyword evidence="4" id="KW-0479">Metal-binding</keyword>
<comment type="cofactor">
    <cofactor evidence="1">
        <name>Zn(2+)</name>
        <dbReference type="ChEBI" id="CHEBI:29105"/>
    </cofactor>
</comment>
<comment type="similarity">
    <text evidence="2">Belongs to the peptidase M13 family.</text>
</comment>
<keyword evidence="9" id="KW-0472">Membrane</keyword>
<keyword evidence="5" id="KW-0378">Hydrolase</keyword>
<keyword evidence="13" id="KW-1185">Reference proteome</keyword>
<dbReference type="GO" id="GO:0004222">
    <property type="term" value="F:metalloendopeptidase activity"/>
    <property type="evidence" value="ECO:0007669"/>
    <property type="project" value="InterPro"/>
</dbReference>
<keyword evidence="6" id="KW-0862">Zinc</keyword>
<feature type="region of interest" description="Disordered" evidence="8">
    <location>
        <begin position="1"/>
        <end position="36"/>
    </location>
</feature>
<dbReference type="EMBL" id="JACCJB010000009">
    <property type="protein sequence ID" value="KAF6224399.1"/>
    <property type="molecule type" value="Genomic_DNA"/>
</dbReference>
<evidence type="ECO:0000256" key="9">
    <source>
        <dbReference type="SAM" id="Phobius"/>
    </source>
</evidence>
<organism evidence="12 13">
    <name type="scientific">Letharia lupina</name>
    <dbReference type="NCBI Taxonomy" id="560253"/>
    <lineage>
        <taxon>Eukaryota</taxon>
        <taxon>Fungi</taxon>
        <taxon>Dikarya</taxon>
        <taxon>Ascomycota</taxon>
        <taxon>Pezizomycotina</taxon>
        <taxon>Lecanoromycetes</taxon>
        <taxon>OSLEUM clade</taxon>
        <taxon>Lecanoromycetidae</taxon>
        <taxon>Lecanorales</taxon>
        <taxon>Lecanorineae</taxon>
        <taxon>Parmeliaceae</taxon>
        <taxon>Letharia</taxon>
    </lineage>
</organism>
<dbReference type="GO" id="GO:0005886">
    <property type="term" value="C:plasma membrane"/>
    <property type="evidence" value="ECO:0007669"/>
    <property type="project" value="TreeGrafter"/>
</dbReference>
<keyword evidence="9" id="KW-1133">Transmembrane helix</keyword>
<dbReference type="SUPFAM" id="SSF55486">
    <property type="entry name" value="Metalloproteases ('zincins'), catalytic domain"/>
    <property type="match status" value="1"/>
</dbReference>
<evidence type="ECO:0000313" key="13">
    <source>
        <dbReference type="Proteomes" id="UP000593566"/>
    </source>
</evidence>
<evidence type="ECO:0000259" key="10">
    <source>
        <dbReference type="Pfam" id="PF01431"/>
    </source>
</evidence>
<keyword evidence="7" id="KW-0482">Metalloprotease</keyword>
<dbReference type="PROSITE" id="PS51885">
    <property type="entry name" value="NEPRILYSIN"/>
    <property type="match status" value="1"/>
</dbReference>
<dbReference type="Pfam" id="PF05649">
    <property type="entry name" value="Peptidase_M13_N"/>
    <property type="match status" value="1"/>
</dbReference>
<dbReference type="InterPro" id="IPR024079">
    <property type="entry name" value="MetalloPept_cat_dom_sf"/>
</dbReference>
<evidence type="ECO:0000256" key="6">
    <source>
        <dbReference type="ARBA" id="ARBA00022833"/>
    </source>
</evidence>
<name>A0A8H6CJ01_9LECA</name>
<comment type="caution">
    <text evidence="12">The sequence shown here is derived from an EMBL/GenBank/DDBJ whole genome shotgun (WGS) entry which is preliminary data.</text>
</comment>
<evidence type="ECO:0000256" key="7">
    <source>
        <dbReference type="ARBA" id="ARBA00023049"/>
    </source>
</evidence>
<proteinExistence type="inferred from homology"/>
<evidence type="ECO:0000256" key="8">
    <source>
        <dbReference type="SAM" id="MobiDB-lite"/>
    </source>
</evidence>
<dbReference type="GO" id="GO:0046872">
    <property type="term" value="F:metal ion binding"/>
    <property type="evidence" value="ECO:0007669"/>
    <property type="project" value="UniProtKB-KW"/>
</dbReference>
<evidence type="ECO:0000256" key="1">
    <source>
        <dbReference type="ARBA" id="ARBA00001947"/>
    </source>
</evidence>
<evidence type="ECO:0000256" key="3">
    <source>
        <dbReference type="ARBA" id="ARBA00022670"/>
    </source>
</evidence>
<dbReference type="InterPro" id="IPR042089">
    <property type="entry name" value="Peptidase_M13_dom_2"/>
</dbReference>
<feature type="transmembrane region" description="Helical" evidence="9">
    <location>
        <begin position="52"/>
        <end position="78"/>
    </location>
</feature>
<keyword evidence="3" id="KW-0645">Protease</keyword>
<dbReference type="PANTHER" id="PTHR11733">
    <property type="entry name" value="ZINC METALLOPROTEASE FAMILY M13 NEPRILYSIN-RELATED"/>
    <property type="match status" value="1"/>
</dbReference>
<dbReference type="GeneID" id="59339366"/>
<dbReference type="Pfam" id="PF01431">
    <property type="entry name" value="Peptidase_M13"/>
    <property type="match status" value="1"/>
</dbReference>
<dbReference type="RefSeq" id="XP_037153459.1">
    <property type="nucleotide sequence ID" value="XM_037301825.1"/>
</dbReference>
<evidence type="ECO:0000313" key="12">
    <source>
        <dbReference type="EMBL" id="KAF6224399.1"/>
    </source>
</evidence>
<keyword evidence="9" id="KW-0812">Transmembrane</keyword>
<gene>
    <name evidence="12" type="ORF">HO133_010976</name>
</gene>
<evidence type="ECO:0008006" key="14">
    <source>
        <dbReference type="Google" id="ProtNLM"/>
    </source>
</evidence>
<protein>
    <recommendedName>
        <fullName evidence="14">Endothelin-converting enzyme 1</fullName>
    </recommendedName>
</protein>
<dbReference type="GO" id="GO:0016485">
    <property type="term" value="P:protein processing"/>
    <property type="evidence" value="ECO:0007669"/>
    <property type="project" value="TreeGrafter"/>
</dbReference>
<evidence type="ECO:0000256" key="5">
    <source>
        <dbReference type="ARBA" id="ARBA00022801"/>
    </source>
</evidence>
<dbReference type="InterPro" id="IPR000718">
    <property type="entry name" value="Peptidase_M13"/>
</dbReference>
<reference evidence="12 13" key="1">
    <citation type="journal article" date="2020" name="Genomics">
        <title>Complete, high-quality genomes from long-read metagenomic sequencing of two wolf lichen thalli reveals enigmatic genome architecture.</title>
        <authorList>
            <person name="McKenzie S.K."/>
            <person name="Walston R.F."/>
            <person name="Allen J.L."/>
        </authorList>
    </citation>
    <scope>NUCLEOTIDE SEQUENCE [LARGE SCALE GENOMIC DNA]</scope>
    <source>
        <strain evidence="12">WasteWater1</strain>
    </source>
</reference>
<dbReference type="Gene3D" id="3.40.390.10">
    <property type="entry name" value="Collagenase (Catalytic Domain)"/>
    <property type="match status" value="1"/>
</dbReference>
<evidence type="ECO:0000259" key="11">
    <source>
        <dbReference type="Pfam" id="PF05649"/>
    </source>
</evidence>
<dbReference type="Proteomes" id="UP000593566">
    <property type="component" value="Unassembled WGS sequence"/>
</dbReference>
<dbReference type="PRINTS" id="PR00786">
    <property type="entry name" value="NEPRILYSIN"/>
</dbReference>
<sequence length="805" mass="90265">MTSARDSEQAPLLADDARDDEADSVEDAPQANGKVPKREKPRIWLRKSWNWLLNNLMATAIILLLLGGLIALLVYFAVAYNQDSGDSDPEVPDTVCLTPACVIAASRILENVSPRYHAIDPCHDFDQFVCEGWQEKHDLRADQEGAFTGTIMAEDSQQILRHLLESPYSVDDYKMEIDSSAKREIFEKLQTAYNACMNEEVIKDIGSAPLLDILRKVEELFPAARPDLFPLLKNMDQKDFILKGENQLSKTLTYLTSIGMDPLISFYVTADDKDPDVVVPFIAAPRRPGLPTKEYYKRPELVARYAKTIGQVLEALLAEAKSDSRPLTRLWTQVSTKSAELVESIVLFESKLAQATPDEEDAGDVTKYYNPMNLDQIKGLLPQLSVQYLVSTLAPADFKPAKLIVGSPSYLEALPEILRGTSAEALQAYFVWKTVQAYAYRVEDDALKPLKRFNNELLGKDSDASEERWRTCIKVADNGLGWILSKFFVEKAFSEEAKHFGDQIVSDIKVQFIKTLRGADWMSKDVRNLGIEKVHNIKQKIGYPTKSPDIRDSAALEEYYADVNITSTAFFGNALSIAKFTIEREWSALGKPRNRDEWGMTADTVNAYYNPAGNEVVFPAGIMQAPVFYDPSIPQYLSYGAFGSLSGQKLSHAFDSMGRHYDETGNFTDWWDNSTVEAFEHKAQCFIDQYHELTVPNPNGEPLHVSEHIADAGGVKAAFAAWKDAEGTEPGQLLPGLQKFTKEQMFFISYATWWCGKVRPEAAANLVNRVPPVPTRARILGTMANSPDFRESFECPVKEPTCELW</sequence>
<feature type="compositionally biased region" description="Acidic residues" evidence="8">
    <location>
        <begin position="17"/>
        <end position="26"/>
    </location>
</feature>
<evidence type="ECO:0000256" key="2">
    <source>
        <dbReference type="ARBA" id="ARBA00007357"/>
    </source>
</evidence>
<feature type="domain" description="Peptidase M13 N-terminal" evidence="11">
    <location>
        <begin position="121"/>
        <end position="544"/>
    </location>
</feature>